<evidence type="ECO:0000256" key="5">
    <source>
        <dbReference type="ARBA" id="ARBA00022827"/>
    </source>
</evidence>
<comment type="similarity">
    <text evidence="3 11">Belongs to the FMO family.</text>
</comment>
<evidence type="ECO:0000256" key="3">
    <source>
        <dbReference type="ARBA" id="ARBA00009183"/>
    </source>
</evidence>
<dbReference type="EC" id="1.-.-.-" evidence="11"/>
<dbReference type="AlphaFoldDB" id="A0A8S1ZEM4"/>
<keyword evidence="6" id="KW-0521">NADP</keyword>
<reference evidence="13" key="1">
    <citation type="submission" date="2021-01" db="EMBL/GenBank/DDBJ databases">
        <authorList>
            <person name="Bezrukov I."/>
        </authorList>
    </citation>
    <scope>NUCLEOTIDE SEQUENCE</scope>
</reference>
<dbReference type="PANTHER" id="PTHR43539">
    <property type="entry name" value="FLAVIN-BINDING MONOOXYGENASE-LIKE PROTEIN (AFU_ORTHOLOGUE AFUA_4G09220)"/>
    <property type="match status" value="1"/>
</dbReference>
<evidence type="ECO:0000256" key="11">
    <source>
        <dbReference type="RuleBase" id="RU361177"/>
    </source>
</evidence>
<dbReference type="PRINTS" id="PR00469">
    <property type="entry name" value="PNDRDTASEII"/>
</dbReference>
<dbReference type="GO" id="GO:0103075">
    <property type="term" value="F:indole-3-pyruvate monooxygenase activity"/>
    <property type="evidence" value="ECO:0007669"/>
    <property type="project" value="UniProtKB-EC"/>
</dbReference>
<keyword evidence="5 11" id="KW-0274">FAD</keyword>
<comment type="pathway">
    <text evidence="2">Plant hormone metabolism; auxin biosynthesis.</text>
</comment>
<keyword evidence="7 11" id="KW-0560">Oxidoreductase</keyword>
<dbReference type="InterPro" id="IPR020946">
    <property type="entry name" value="Flavin_mOase-like"/>
</dbReference>
<protein>
    <recommendedName>
        <fullName evidence="11">Flavin-containing monooxygenase</fullName>
        <ecNumber evidence="11">1.-.-.-</ecNumber>
    </recommendedName>
</protein>
<dbReference type="Gene3D" id="3.50.50.60">
    <property type="entry name" value="FAD/NAD(P)-binding domain"/>
    <property type="match status" value="1"/>
</dbReference>
<evidence type="ECO:0000313" key="13">
    <source>
        <dbReference type="EMBL" id="CAE5958161.1"/>
    </source>
</evidence>
<dbReference type="GO" id="GO:0050660">
    <property type="term" value="F:flavin adenine dinucleotide binding"/>
    <property type="evidence" value="ECO:0007669"/>
    <property type="project" value="InterPro"/>
</dbReference>
<sequence>MEKEIKILVLIIGAGPAGLATSACLNRLNIPNIVVERDDCSASLWKRRSYDRLKLHLAKQFCQLPHMPFPSNTPTFVSKLGFINYLDEYAIRFNVIPRYNRNVKSAYFKDGQWIVKVVNKTTALIEVYSAKYMVAATGENGEGVIPEIPGLVESFQGEYLHSSEYKNGEKFTGKDVLVVGCGNSGMEIAYDLSKCNAKVSIVVRSPVHVLTRWIVRIGMSLLRFFPVKLVDRLCLLLVELRFGNTSRYGLVRPKNGPFMNKLITGRSPTIDVGCVGEIKSGKILVVTSIKRIEGKRVEFVDGNTKNVDSIVFATGYKSSVTKWLKVDDGDLFNANGMPKREFPDHWKGNNGLYSVGFGRQGLAGISRDAQNVARDIASLVCQRKLSESHYSVSPRAFLRLEYLVSSSYHESKFTKRHCYERKRKKPAESDKLASAESKIQEEHLSEATTSTSSSMQTAAPPPIKLLEDVIPPQEQDSF</sequence>
<comment type="catalytic activity">
    <reaction evidence="10">
        <text>indole-3-pyruvate + NADPH + O2 + H(+) = (indol-3-yl)acetate + CO2 + NADP(+) + H2O</text>
        <dbReference type="Rhea" id="RHEA:34331"/>
        <dbReference type="ChEBI" id="CHEBI:15377"/>
        <dbReference type="ChEBI" id="CHEBI:15378"/>
        <dbReference type="ChEBI" id="CHEBI:15379"/>
        <dbReference type="ChEBI" id="CHEBI:16526"/>
        <dbReference type="ChEBI" id="CHEBI:17640"/>
        <dbReference type="ChEBI" id="CHEBI:30854"/>
        <dbReference type="ChEBI" id="CHEBI:57783"/>
        <dbReference type="ChEBI" id="CHEBI:58349"/>
        <dbReference type="EC" id="1.14.13.168"/>
    </reaction>
</comment>
<gene>
    <name evidence="13" type="ORF">AARE701A_LOCUS1787</name>
</gene>
<evidence type="ECO:0000256" key="10">
    <source>
        <dbReference type="ARBA" id="ARBA00047707"/>
    </source>
</evidence>
<dbReference type="InterPro" id="IPR050982">
    <property type="entry name" value="Auxin_biosynth/cation_transpt"/>
</dbReference>
<keyword evidence="14" id="KW-1185">Reference proteome</keyword>
<evidence type="ECO:0000256" key="1">
    <source>
        <dbReference type="ARBA" id="ARBA00001974"/>
    </source>
</evidence>
<feature type="compositionally biased region" description="Low complexity" evidence="12">
    <location>
        <begin position="447"/>
        <end position="458"/>
    </location>
</feature>
<dbReference type="PANTHER" id="PTHR43539:SF9">
    <property type="entry name" value="INDOLE-3-PYRUVATE MONOOXYGENASE YUCCA11-RELATED"/>
    <property type="match status" value="1"/>
</dbReference>
<dbReference type="PRINTS" id="PR00368">
    <property type="entry name" value="FADPNR"/>
</dbReference>
<keyword evidence="8 11" id="KW-0503">Monooxygenase</keyword>
<proteinExistence type="inferred from homology"/>
<organism evidence="13 14">
    <name type="scientific">Arabidopsis arenosa</name>
    <name type="common">Sand rock-cress</name>
    <name type="synonym">Cardaminopsis arenosa</name>
    <dbReference type="NCBI Taxonomy" id="38785"/>
    <lineage>
        <taxon>Eukaryota</taxon>
        <taxon>Viridiplantae</taxon>
        <taxon>Streptophyta</taxon>
        <taxon>Embryophyta</taxon>
        <taxon>Tracheophyta</taxon>
        <taxon>Spermatophyta</taxon>
        <taxon>Magnoliopsida</taxon>
        <taxon>eudicotyledons</taxon>
        <taxon>Gunneridae</taxon>
        <taxon>Pentapetalae</taxon>
        <taxon>rosids</taxon>
        <taxon>malvids</taxon>
        <taxon>Brassicales</taxon>
        <taxon>Brassicaceae</taxon>
        <taxon>Camelineae</taxon>
        <taxon>Arabidopsis</taxon>
    </lineage>
</organism>
<evidence type="ECO:0000256" key="8">
    <source>
        <dbReference type="ARBA" id="ARBA00023033"/>
    </source>
</evidence>
<dbReference type="InterPro" id="IPR036188">
    <property type="entry name" value="FAD/NAD-bd_sf"/>
</dbReference>
<dbReference type="GO" id="GO:0004499">
    <property type="term" value="F:N,N-dimethylaniline monooxygenase activity"/>
    <property type="evidence" value="ECO:0007669"/>
    <property type="project" value="InterPro"/>
</dbReference>
<dbReference type="GO" id="GO:0050661">
    <property type="term" value="F:NADP binding"/>
    <property type="evidence" value="ECO:0007669"/>
    <property type="project" value="InterPro"/>
</dbReference>
<dbReference type="GO" id="GO:0009851">
    <property type="term" value="P:auxin biosynthetic process"/>
    <property type="evidence" value="ECO:0007669"/>
    <property type="project" value="UniProtKB-KW"/>
</dbReference>
<evidence type="ECO:0000256" key="9">
    <source>
        <dbReference type="ARBA" id="ARBA00023070"/>
    </source>
</evidence>
<dbReference type="PROSITE" id="PS51257">
    <property type="entry name" value="PROKAR_LIPOPROTEIN"/>
    <property type="match status" value="1"/>
</dbReference>
<comment type="cofactor">
    <cofactor evidence="1 11">
        <name>FAD</name>
        <dbReference type="ChEBI" id="CHEBI:57692"/>
    </cofactor>
</comment>
<feature type="compositionally biased region" description="Basic and acidic residues" evidence="12">
    <location>
        <begin position="426"/>
        <end position="445"/>
    </location>
</feature>
<evidence type="ECO:0000256" key="12">
    <source>
        <dbReference type="SAM" id="MobiDB-lite"/>
    </source>
</evidence>
<dbReference type="EMBL" id="LR999451">
    <property type="protein sequence ID" value="CAE5958161.1"/>
    <property type="molecule type" value="Genomic_DNA"/>
</dbReference>
<evidence type="ECO:0000256" key="6">
    <source>
        <dbReference type="ARBA" id="ARBA00022857"/>
    </source>
</evidence>
<keyword evidence="9" id="KW-0073">Auxin biosynthesis</keyword>
<evidence type="ECO:0000313" key="14">
    <source>
        <dbReference type="Proteomes" id="UP000682877"/>
    </source>
</evidence>
<name>A0A8S1ZEM4_ARAAE</name>
<dbReference type="Proteomes" id="UP000682877">
    <property type="component" value="Chromosome 1"/>
</dbReference>
<keyword evidence="4 11" id="KW-0285">Flavoprotein</keyword>
<evidence type="ECO:0000256" key="4">
    <source>
        <dbReference type="ARBA" id="ARBA00022630"/>
    </source>
</evidence>
<feature type="region of interest" description="Disordered" evidence="12">
    <location>
        <begin position="424"/>
        <end position="478"/>
    </location>
</feature>
<evidence type="ECO:0000256" key="2">
    <source>
        <dbReference type="ARBA" id="ARBA00004814"/>
    </source>
</evidence>
<evidence type="ECO:0000256" key="7">
    <source>
        <dbReference type="ARBA" id="ARBA00023002"/>
    </source>
</evidence>
<accession>A0A8S1ZEM4</accession>
<dbReference type="Pfam" id="PF00743">
    <property type="entry name" value="FMO-like"/>
    <property type="match status" value="1"/>
</dbReference>
<dbReference type="FunFam" id="3.50.50.60:FF:000100">
    <property type="entry name" value="Flavin-containing monooxygenase"/>
    <property type="match status" value="1"/>
</dbReference>
<dbReference type="SUPFAM" id="SSF51905">
    <property type="entry name" value="FAD/NAD(P)-binding domain"/>
    <property type="match status" value="2"/>
</dbReference>